<dbReference type="InterPro" id="IPR057670">
    <property type="entry name" value="SH3_retrovirus"/>
</dbReference>
<evidence type="ECO:0000313" key="3">
    <source>
        <dbReference type="Proteomes" id="UP000075243"/>
    </source>
</evidence>
<protein>
    <submittedName>
        <fullName evidence="2">Retrovirus-related Pol polyprotein from transposon TNT 1-94</fullName>
    </submittedName>
</protein>
<evidence type="ECO:0000259" key="1">
    <source>
        <dbReference type="PROSITE" id="PS50994"/>
    </source>
</evidence>
<dbReference type="InterPro" id="IPR001584">
    <property type="entry name" value="Integrase_cat-core"/>
</dbReference>
<dbReference type="Proteomes" id="UP000075243">
    <property type="component" value="Chromosome 11"/>
</dbReference>
<dbReference type="InterPro" id="IPR012337">
    <property type="entry name" value="RNaseH-like_sf"/>
</dbReference>
<name>A0A151SJB9_CAJCA</name>
<dbReference type="Gene3D" id="3.30.420.10">
    <property type="entry name" value="Ribonuclease H-like superfamily/Ribonuclease H"/>
    <property type="match status" value="1"/>
</dbReference>
<dbReference type="Gramene" id="C.cajan_01106.t">
    <property type="protein sequence ID" value="C.cajan_01106.t.cds1"/>
    <property type="gene ID" value="C.cajan_01106"/>
</dbReference>
<dbReference type="PANTHER" id="PTHR42648">
    <property type="entry name" value="TRANSPOSASE, PUTATIVE-RELATED"/>
    <property type="match status" value="1"/>
</dbReference>
<dbReference type="GO" id="GO:0003676">
    <property type="term" value="F:nucleic acid binding"/>
    <property type="evidence" value="ECO:0007669"/>
    <property type="project" value="InterPro"/>
</dbReference>
<dbReference type="InterPro" id="IPR039537">
    <property type="entry name" value="Retrotran_Ty1/copia-like"/>
</dbReference>
<dbReference type="Pfam" id="PF25597">
    <property type="entry name" value="SH3_retrovirus"/>
    <property type="match status" value="1"/>
</dbReference>
<dbReference type="EMBL" id="CM003613">
    <property type="protein sequence ID" value="KYP54934.1"/>
    <property type="molecule type" value="Genomic_DNA"/>
</dbReference>
<dbReference type="AlphaFoldDB" id="A0A151SJB9"/>
<dbReference type="STRING" id="3821.A0A151SJB9"/>
<dbReference type="SUPFAM" id="SSF53098">
    <property type="entry name" value="Ribonuclease H-like"/>
    <property type="match status" value="1"/>
</dbReference>
<proteinExistence type="predicted"/>
<dbReference type="GO" id="GO:0015074">
    <property type="term" value="P:DNA integration"/>
    <property type="evidence" value="ECO:0007669"/>
    <property type="project" value="InterPro"/>
</dbReference>
<evidence type="ECO:0000313" key="2">
    <source>
        <dbReference type="EMBL" id="KYP54934.1"/>
    </source>
</evidence>
<dbReference type="PANTHER" id="PTHR42648:SF28">
    <property type="entry name" value="TRANSPOSON-ENCODED PROTEIN WITH RIBONUCLEASE H-LIKE AND RETROVIRUS ZINC FINGER-LIKE DOMAINS"/>
    <property type="match status" value="1"/>
</dbReference>
<reference evidence="2 3" key="1">
    <citation type="journal article" date="2012" name="Nat. Biotechnol.">
        <title>Draft genome sequence of pigeonpea (Cajanus cajan), an orphan legume crop of resource-poor farmers.</title>
        <authorList>
            <person name="Varshney R.K."/>
            <person name="Chen W."/>
            <person name="Li Y."/>
            <person name="Bharti A.K."/>
            <person name="Saxena R.K."/>
            <person name="Schlueter J.A."/>
            <person name="Donoghue M.T."/>
            <person name="Azam S."/>
            <person name="Fan G."/>
            <person name="Whaley A.M."/>
            <person name="Farmer A.D."/>
            <person name="Sheridan J."/>
            <person name="Iwata A."/>
            <person name="Tuteja R."/>
            <person name="Penmetsa R.V."/>
            <person name="Wu W."/>
            <person name="Upadhyaya H.D."/>
            <person name="Yang S.P."/>
            <person name="Shah T."/>
            <person name="Saxena K.B."/>
            <person name="Michael T."/>
            <person name="McCombie W.R."/>
            <person name="Yang B."/>
            <person name="Zhang G."/>
            <person name="Yang H."/>
            <person name="Wang J."/>
            <person name="Spillane C."/>
            <person name="Cook D.R."/>
            <person name="May G.D."/>
            <person name="Xu X."/>
            <person name="Jackson S.A."/>
        </authorList>
    </citation>
    <scope>NUCLEOTIDE SEQUENCE [LARGE SCALE GENOMIC DNA]</scope>
    <source>
        <strain evidence="3">cv. Asha</strain>
    </source>
</reference>
<dbReference type="InterPro" id="IPR036397">
    <property type="entry name" value="RNaseH_sf"/>
</dbReference>
<accession>A0A151SJB9</accession>
<keyword evidence="3" id="KW-1185">Reference proteome</keyword>
<organism evidence="2 3">
    <name type="scientific">Cajanus cajan</name>
    <name type="common">Pigeon pea</name>
    <name type="synonym">Cajanus indicus</name>
    <dbReference type="NCBI Taxonomy" id="3821"/>
    <lineage>
        <taxon>Eukaryota</taxon>
        <taxon>Viridiplantae</taxon>
        <taxon>Streptophyta</taxon>
        <taxon>Embryophyta</taxon>
        <taxon>Tracheophyta</taxon>
        <taxon>Spermatophyta</taxon>
        <taxon>Magnoliopsida</taxon>
        <taxon>eudicotyledons</taxon>
        <taxon>Gunneridae</taxon>
        <taxon>Pentapetalae</taxon>
        <taxon>rosids</taxon>
        <taxon>fabids</taxon>
        <taxon>Fabales</taxon>
        <taxon>Fabaceae</taxon>
        <taxon>Papilionoideae</taxon>
        <taxon>50 kb inversion clade</taxon>
        <taxon>NPAAA clade</taxon>
        <taxon>indigoferoid/millettioid clade</taxon>
        <taxon>Phaseoleae</taxon>
        <taxon>Cajanus</taxon>
    </lineage>
</organism>
<dbReference type="PROSITE" id="PS50994">
    <property type="entry name" value="INTEGRASE"/>
    <property type="match status" value="1"/>
</dbReference>
<sequence length="227" mass="26131">MKDKSEVFQLFVNFYQTVQIQFGSPIKRLRSDNGREYVNQNLSNFLKEKGVIHELTCVDTPQQNGVAERKNRHLLEVTRALLFQMSVPKSYWGEAVLTATYLINRLPSRVLDGVSPVQVMTSFYPSIPIMTSLQSRVFGCSVFVHVHSTHRGKLDPRAIKCVFIGYASNKKGYKCYHPQSRRVYVSKDVTFHETESFFSSTHLSSELKCLTLRKAFSYLNKNISQIY</sequence>
<feature type="domain" description="Integrase catalytic" evidence="1">
    <location>
        <begin position="1"/>
        <end position="124"/>
    </location>
</feature>
<gene>
    <name evidence="2" type="ORF">KK1_001135</name>
</gene>